<keyword evidence="1" id="KW-0560">Oxidoreductase</keyword>
<dbReference type="STRING" id="1230097.A0A423X7K1"/>
<evidence type="ECO:0000313" key="3">
    <source>
        <dbReference type="Proteomes" id="UP000285146"/>
    </source>
</evidence>
<dbReference type="GO" id="GO:0016491">
    <property type="term" value="F:oxidoreductase activity"/>
    <property type="evidence" value="ECO:0007669"/>
    <property type="project" value="UniProtKB-KW"/>
</dbReference>
<gene>
    <name evidence="2" type="ORF">VPNG_05203</name>
</gene>
<dbReference type="PRINTS" id="PR00081">
    <property type="entry name" value="GDHRDH"/>
</dbReference>
<dbReference type="InterPro" id="IPR002347">
    <property type="entry name" value="SDR_fam"/>
</dbReference>
<accession>A0A423X7K1</accession>
<dbReference type="EMBL" id="LKEB01000024">
    <property type="protein sequence ID" value="ROW12012.1"/>
    <property type="molecule type" value="Genomic_DNA"/>
</dbReference>
<dbReference type="Proteomes" id="UP000285146">
    <property type="component" value="Unassembled WGS sequence"/>
</dbReference>
<sequence>MSSTLEDSTSWEATLFGGIQRQFTSPKPLPANTGLDGQVAIVTGSNGGLGLEACRQLLKHRLTHLVIAVRSKAGGEAAANQLRQEFPDPRITIDVWLINMESYDSIQQFVDQVWTLSRIDVVILNAAAVMTTATLNPSTGHESTMQVNYLSTALLAILLLPILKSSNIRNNPSRPPVLSLVGSDLMYTPDFAPKIKSSVLPQYDTKENFETFAWYAGSKLLLVFFVSRLAELVDPADVLINVPNPGLTRYSGLDRYASLGVRTFMKFFRLTLGRSLETSASIYLDAVLVRGPESHGSFISDWEIKP</sequence>
<dbReference type="InParanoid" id="A0A423X7K1"/>
<dbReference type="AlphaFoldDB" id="A0A423X7K1"/>
<evidence type="ECO:0008006" key="4">
    <source>
        <dbReference type="Google" id="ProtNLM"/>
    </source>
</evidence>
<dbReference type="OrthoDB" id="542013at2759"/>
<dbReference type="SUPFAM" id="SSF51735">
    <property type="entry name" value="NAD(P)-binding Rossmann-fold domains"/>
    <property type="match status" value="1"/>
</dbReference>
<keyword evidence="3" id="KW-1185">Reference proteome</keyword>
<organism evidence="2 3">
    <name type="scientific">Cytospora leucostoma</name>
    <dbReference type="NCBI Taxonomy" id="1230097"/>
    <lineage>
        <taxon>Eukaryota</taxon>
        <taxon>Fungi</taxon>
        <taxon>Dikarya</taxon>
        <taxon>Ascomycota</taxon>
        <taxon>Pezizomycotina</taxon>
        <taxon>Sordariomycetes</taxon>
        <taxon>Sordariomycetidae</taxon>
        <taxon>Diaporthales</taxon>
        <taxon>Cytosporaceae</taxon>
        <taxon>Cytospora</taxon>
    </lineage>
</organism>
<dbReference type="PANTHER" id="PTHR43157:SF35">
    <property type="entry name" value="DEHYDROGENASE_REDUCTASE FAMILY PROTEIN, PUTATIVE-RELATED"/>
    <property type="match status" value="1"/>
</dbReference>
<reference evidence="2 3" key="1">
    <citation type="submission" date="2015-09" db="EMBL/GenBank/DDBJ databases">
        <title>Host preference determinants of Valsa canker pathogens revealed by comparative genomics.</title>
        <authorList>
            <person name="Yin Z."/>
            <person name="Huang L."/>
        </authorList>
    </citation>
    <scope>NUCLEOTIDE SEQUENCE [LARGE SCALE GENOMIC DNA]</scope>
    <source>
        <strain evidence="2 3">SXYLt</strain>
    </source>
</reference>
<comment type="caution">
    <text evidence="2">The sequence shown here is derived from an EMBL/GenBank/DDBJ whole genome shotgun (WGS) entry which is preliminary data.</text>
</comment>
<protein>
    <recommendedName>
        <fullName evidence="4">Ketoreductase (KR) domain-containing protein</fullName>
    </recommendedName>
</protein>
<evidence type="ECO:0000313" key="2">
    <source>
        <dbReference type="EMBL" id="ROW12012.1"/>
    </source>
</evidence>
<dbReference type="InterPro" id="IPR036291">
    <property type="entry name" value="NAD(P)-bd_dom_sf"/>
</dbReference>
<proteinExistence type="predicted"/>
<dbReference type="Gene3D" id="3.40.50.720">
    <property type="entry name" value="NAD(P)-binding Rossmann-like Domain"/>
    <property type="match status" value="1"/>
</dbReference>
<dbReference type="PANTHER" id="PTHR43157">
    <property type="entry name" value="PHOSPHATIDYLINOSITOL-GLYCAN BIOSYNTHESIS CLASS F PROTEIN-RELATED"/>
    <property type="match status" value="1"/>
</dbReference>
<dbReference type="Pfam" id="PF00106">
    <property type="entry name" value="adh_short"/>
    <property type="match status" value="1"/>
</dbReference>
<evidence type="ECO:0000256" key="1">
    <source>
        <dbReference type="ARBA" id="ARBA00023002"/>
    </source>
</evidence>
<name>A0A423X7K1_9PEZI</name>